<dbReference type="InterPro" id="IPR000073">
    <property type="entry name" value="AB_hydrolase_1"/>
</dbReference>
<dbReference type="PANTHER" id="PTHR47470:SF1">
    <property type="entry name" value="FAD-DEPENDENT OXIDOREDUCTASE 2 FAD BINDING DOMAIN-CONTAINING PROTEIN"/>
    <property type="match status" value="1"/>
</dbReference>
<keyword evidence="5" id="KW-0274">FAD</keyword>
<keyword evidence="10" id="KW-0413">Isomerase</keyword>
<dbReference type="RefSeq" id="WP_290357950.1">
    <property type="nucleotide sequence ID" value="NZ_JAUHHC010000001.1"/>
</dbReference>
<keyword evidence="4" id="KW-0285">Flavoprotein</keyword>
<evidence type="ECO:0000256" key="7">
    <source>
        <dbReference type="ARBA" id="ARBA00023098"/>
    </source>
</evidence>
<feature type="domain" description="AB hydrolase-1" evidence="17">
    <location>
        <begin position="1012"/>
        <end position="1112"/>
    </location>
</feature>
<keyword evidence="3" id="KW-0153">Cholesterol metabolism</keyword>
<dbReference type="InterPro" id="IPR007867">
    <property type="entry name" value="GMC_OxRtase_C"/>
</dbReference>
<dbReference type="InterPro" id="IPR052542">
    <property type="entry name" value="Cholesterol_Oxidase"/>
</dbReference>
<dbReference type="Gene3D" id="3.50.50.60">
    <property type="entry name" value="FAD/NAD(P)-binding domain"/>
    <property type="match status" value="3"/>
</dbReference>
<evidence type="ECO:0000256" key="10">
    <source>
        <dbReference type="ARBA" id="ARBA00023235"/>
    </source>
</evidence>
<reference evidence="20 21" key="1">
    <citation type="submission" date="2023-06" db="EMBL/GenBank/DDBJ databases">
        <title>Pelomonas sp. PFR6 16S ribosomal RNA gene Genome sequencing and assembly.</title>
        <authorList>
            <person name="Woo H."/>
        </authorList>
    </citation>
    <scope>NUCLEOTIDE SEQUENCE [LARGE SCALE GENOMIC DNA]</scope>
    <source>
        <strain evidence="20 21">PFR6</strain>
    </source>
</reference>
<evidence type="ECO:0000313" key="20">
    <source>
        <dbReference type="EMBL" id="MDN3919654.1"/>
    </source>
</evidence>
<dbReference type="EC" id="1.1.3.6" evidence="13"/>
<comment type="similarity">
    <text evidence="2">Belongs to the GMC oxidoreductase family.</text>
</comment>
<comment type="caution">
    <text evidence="20">The sequence shown here is derived from an EMBL/GenBank/DDBJ whole genome shotgun (WGS) entry which is preliminary data.</text>
</comment>
<dbReference type="Pfam" id="PF00732">
    <property type="entry name" value="GMC_oxred_N"/>
    <property type="match status" value="1"/>
</dbReference>
<keyword evidence="20" id="KW-0378">Hydrolase</keyword>
<dbReference type="Proteomes" id="UP001228044">
    <property type="component" value="Unassembled WGS sequence"/>
</dbReference>
<evidence type="ECO:0000256" key="6">
    <source>
        <dbReference type="ARBA" id="ARBA00023002"/>
    </source>
</evidence>
<dbReference type="InterPro" id="IPR029058">
    <property type="entry name" value="AB_hydrolase_fold"/>
</dbReference>
<dbReference type="Gene3D" id="3.40.50.1820">
    <property type="entry name" value="alpha/beta hydrolase"/>
    <property type="match status" value="1"/>
</dbReference>
<evidence type="ECO:0000256" key="8">
    <source>
        <dbReference type="ARBA" id="ARBA00023166"/>
    </source>
</evidence>
<keyword evidence="21" id="KW-1185">Reference proteome</keyword>
<evidence type="ECO:0000256" key="13">
    <source>
        <dbReference type="ARBA" id="ARBA00049723"/>
    </source>
</evidence>
<dbReference type="Pfam" id="PF00561">
    <property type="entry name" value="Abhydrolase_1"/>
    <property type="match status" value="1"/>
</dbReference>
<evidence type="ECO:0000256" key="4">
    <source>
        <dbReference type="ARBA" id="ARBA00022630"/>
    </source>
</evidence>
<name>A0ABT8DRV2_9BURK</name>
<sequence length="1362" mass="148075">MSTRESRSTGMPEAGGAAGEPATRWLTIGLEVLLDRLAQQRLQAGAEAGPDFDVLIVGSGYGGATAAAQLSECVDADGRPLRIAVLERGREYLGGQFPATMAELPGHVRFASPGDQAPRGRREGLFDLRLGPDMCVALANGLGGGSLINAGVMEPALDAVFAEPAWPSGLRAQPAPLRAWYEKARRLLGAVDAQGANTIDRLAGYAPRRADWLAMLDADSARRPPITMALAGQPRSAAGLELQRCRACGDCATGCNHGAKQSLDTNLLLQAQQRGVQLVTGAGVLRVLPASEGKGWRVELNHTDEFLQRRQLQPLVLTARRVVLAAGSLGSTEILLRSRAAGLAVSDRLGERFSGNGDVLAAVTRAPVDLNALADEAQEPAARGVGPTITAMLDQREAHGFVVQDLAIPGPLRWLFEEGFALASCLDGLARGDERSHGGGASFDDPHAITAEAGARMLPLAIIGSDAALGRLSLADAEAAEGTLAVDWPGARSDARVDARHAWLQARLRAQGGRLLANPLWRLLPAGLQHLLGDARGPMISVHPLGGCAMGDSAAAGVVDEWGRVFCGQGDSRELHEGLVVLDGAIVPGSLGINPALTITALALRALDELKRRWGLREQAAPLPPPGPRPRASEPVYGPGLPTLIEIRERMGGFVELPGAPGSALKYAEFSFIYAPTALKPLLRAGPERRLRLDHSGGQGRLRIFDTAPDPDGGGRPMLVRAGSGDKLWMHAERADADALAVLPLRAAELRLFARAPRTALARRWHGLSAWFRNRGWRDSMQFLFEALGDAKAPEPGRAGFWRQVRRQARDAWALASHAGELRLMEYEIELGEATAADAPAWLRALAGQRLRGAKRISYTRRGNPWKQLSSLQLDEPGPLRPPAGARGVRLELCLFYLARERVPLLRLTQAQDSPSAIRDVGSLLAYIARMLIALHVWSFRKPDAPPPREIRRLPAEVPGLPAPEITELAAGRRGEAGASRRPICAKPIAGAERPVMLRLTRYRAARPGARPILMLHGYSASGTTFAHHSVQPGPAKLLWDAGWDVWLLDMRTSAGMPTATLPWTFEEAALNDIPLAVDHVVRASGFEQIDVFAHCMGSVMLHMALLEAQPQPYEHFYPLRQRLQGRIRRLVISQVTPKMIFSPTNTLRAFMMQHIRRFLPLQDYAFRVEGSPGLVDQLLDRLLASLPYPDEEFDIENPPFPRWKKTPWTGTRHRMDLLYGRDFAIKNVDQPVFDFIDDHFGPLNMDTVAQAVNFARSNELTDWRGASVYLDDQAKTLAMLRAFPVLSVHGLENGLCQSESGELTADHYAQVMPKRYRYFIVDGHGHQDCLIGRDVARTVFPVVIDFLREDEDSAKEDGDGR</sequence>
<comment type="cofactor">
    <cofactor evidence="1">
        <name>FAD</name>
        <dbReference type="ChEBI" id="CHEBI:57692"/>
    </cofactor>
</comment>
<evidence type="ECO:0000256" key="9">
    <source>
        <dbReference type="ARBA" id="ARBA00023221"/>
    </source>
</evidence>
<evidence type="ECO:0000256" key="14">
    <source>
        <dbReference type="ARBA" id="ARBA00049744"/>
    </source>
</evidence>
<gene>
    <name evidence="20" type="ORF">QWJ38_05080</name>
</gene>
<evidence type="ECO:0000259" key="18">
    <source>
        <dbReference type="Pfam" id="PF00732"/>
    </source>
</evidence>
<evidence type="ECO:0000256" key="16">
    <source>
        <dbReference type="SAM" id="MobiDB-lite"/>
    </source>
</evidence>
<dbReference type="EC" id="5.3.3.1" evidence="11"/>
<keyword evidence="9" id="KW-0753">Steroid metabolism</keyword>
<dbReference type="GO" id="GO:0016787">
    <property type="term" value="F:hydrolase activity"/>
    <property type="evidence" value="ECO:0007669"/>
    <property type="project" value="UniProtKB-KW"/>
</dbReference>
<evidence type="ECO:0000256" key="12">
    <source>
        <dbReference type="ARBA" id="ARBA00049645"/>
    </source>
</evidence>
<evidence type="ECO:0000256" key="3">
    <source>
        <dbReference type="ARBA" id="ARBA00022548"/>
    </source>
</evidence>
<feature type="domain" description="Glucose-methanol-choline oxidoreductase C-terminal" evidence="19">
    <location>
        <begin position="541"/>
        <end position="603"/>
    </location>
</feature>
<feature type="region of interest" description="Disordered" evidence="16">
    <location>
        <begin position="1"/>
        <end position="20"/>
    </location>
</feature>
<evidence type="ECO:0000256" key="5">
    <source>
        <dbReference type="ARBA" id="ARBA00022827"/>
    </source>
</evidence>
<evidence type="ECO:0000256" key="1">
    <source>
        <dbReference type="ARBA" id="ARBA00001974"/>
    </source>
</evidence>
<comment type="pathway">
    <text evidence="12">Steroid metabolism; cholesterol degradation.</text>
</comment>
<dbReference type="PANTHER" id="PTHR47470">
    <property type="entry name" value="CHOLESTEROL OXIDASE"/>
    <property type="match status" value="1"/>
</dbReference>
<organism evidence="20 21">
    <name type="scientific">Roseateles violae</name>
    <dbReference type="NCBI Taxonomy" id="3058042"/>
    <lineage>
        <taxon>Bacteria</taxon>
        <taxon>Pseudomonadati</taxon>
        <taxon>Pseudomonadota</taxon>
        <taxon>Betaproteobacteria</taxon>
        <taxon>Burkholderiales</taxon>
        <taxon>Sphaerotilaceae</taxon>
        <taxon>Roseateles</taxon>
    </lineage>
</organism>
<keyword evidence="8" id="KW-1207">Sterol metabolism</keyword>
<feature type="domain" description="Glucose-methanol-choline oxidoreductase N-terminal" evidence="18">
    <location>
        <begin position="131"/>
        <end position="338"/>
    </location>
</feature>
<evidence type="ECO:0000259" key="17">
    <source>
        <dbReference type="Pfam" id="PF00561"/>
    </source>
</evidence>
<feature type="compositionally biased region" description="Low complexity" evidence="16">
    <location>
        <begin position="10"/>
        <end position="20"/>
    </location>
</feature>
<evidence type="ECO:0000256" key="2">
    <source>
        <dbReference type="ARBA" id="ARBA00010790"/>
    </source>
</evidence>
<evidence type="ECO:0000259" key="19">
    <source>
        <dbReference type="Pfam" id="PF05199"/>
    </source>
</evidence>
<keyword evidence="7" id="KW-0443">Lipid metabolism</keyword>
<evidence type="ECO:0000313" key="21">
    <source>
        <dbReference type="Proteomes" id="UP001228044"/>
    </source>
</evidence>
<dbReference type="EMBL" id="JAUHHC010000001">
    <property type="protein sequence ID" value="MDN3919654.1"/>
    <property type="molecule type" value="Genomic_DNA"/>
</dbReference>
<dbReference type="SUPFAM" id="SSF53474">
    <property type="entry name" value="alpha/beta-Hydrolases"/>
    <property type="match status" value="1"/>
</dbReference>
<dbReference type="SUPFAM" id="SSF51905">
    <property type="entry name" value="FAD/NAD(P)-binding domain"/>
    <property type="match status" value="1"/>
</dbReference>
<dbReference type="InterPro" id="IPR036188">
    <property type="entry name" value="FAD/NAD-bd_sf"/>
</dbReference>
<accession>A0ABT8DRV2</accession>
<evidence type="ECO:0000256" key="11">
    <source>
        <dbReference type="ARBA" id="ARBA00038856"/>
    </source>
</evidence>
<proteinExistence type="inferred from homology"/>
<protein>
    <recommendedName>
        <fullName evidence="14">Cholesterol oxidase</fullName>
        <ecNumber evidence="13">1.1.3.6</ecNumber>
        <ecNumber evidence="11">5.3.3.1</ecNumber>
    </recommendedName>
    <alternativeName>
        <fullName evidence="15">Cholesterol isomerase</fullName>
    </alternativeName>
</protein>
<dbReference type="InterPro" id="IPR000172">
    <property type="entry name" value="GMC_OxRdtase_N"/>
</dbReference>
<dbReference type="Pfam" id="PF05199">
    <property type="entry name" value="GMC_oxred_C"/>
    <property type="match status" value="1"/>
</dbReference>
<evidence type="ECO:0000256" key="15">
    <source>
        <dbReference type="ARBA" id="ARBA00049778"/>
    </source>
</evidence>
<keyword evidence="6" id="KW-0560">Oxidoreductase</keyword>